<comment type="caution">
    <text evidence="2">The sequence shown here is derived from an EMBL/GenBank/DDBJ whole genome shotgun (WGS) entry which is preliminary data.</text>
</comment>
<evidence type="ECO:0000313" key="3">
    <source>
        <dbReference type="Proteomes" id="UP001138500"/>
    </source>
</evidence>
<name>A0A9W7SSD7_9PEZI</name>
<reference evidence="2 3" key="2">
    <citation type="journal article" date="2021" name="Curr. Genet.">
        <title>Genetic response to nitrogen starvation in the aggressive Eucalyptus foliar pathogen Teratosphaeria destructans.</title>
        <authorList>
            <person name="Havenga M."/>
            <person name="Wingfield B.D."/>
            <person name="Wingfield M.J."/>
            <person name="Dreyer L.L."/>
            <person name="Roets F."/>
            <person name="Aylward J."/>
        </authorList>
    </citation>
    <scope>NUCLEOTIDE SEQUENCE [LARGE SCALE GENOMIC DNA]</scope>
    <source>
        <strain evidence="2">CMW44962</strain>
    </source>
</reference>
<keyword evidence="1" id="KW-0732">Signal</keyword>
<organism evidence="2 3">
    <name type="scientific">Teratosphaeria destructans</name>
    <dbReference type="NCBI Taxonomy" id="418781"/>
    <lineage>
        <taxon>Eukaryota</taxon>
        <taxon>Fungi</taxon>
        <taxon>Dikarya</taxon>
        <taxon>Ascomycota</taxon>
        <taxon>Pezizomycotina</taxon>
        <taxon>Dothideomycetes</taxon>
        <taxon>Dothideomycetidae</taxon>
        <taxon>Mycosphaerellales</taxon>
        <taxon>Teratosphaeriaceae</taxon>
        <taxon>Teratosphaeria</taxon>
    </lineage>
</organism>
<dbReference type="EMBL" id="RIBY02001867">
    <property type="protein sequence ID" value="KAH9827652.1"/>
    <property type="molecule type" value="Genomic_DNA"/>
</dbReference>
<feature type="signal peptide" evidence="1">
    <location>
        <begin position="1"/>
        <end position="17"/>
    </location>
</feature>
<dbReference type="Proteomes" id="UP001138500">
    <property type="component" value="Unassembled WGS sequence"/>
</dbReference>
<evidence type="ECO:0000256" key="1">
    <source>
        <dbReference type="SAM" id="SignalP"/>
    </source>
</evidence>
<evidence type="ECO:0000313" key="2">
    <source>
        <dbReference type="EMBL" id="KAH9827652.1"/>
    </source>
</evidence>
<keyword evidence="3" id="KW-1185">Reference proteome</keyword>
<accession>A0A9W7SSD7</accession>
<feature type="chain" id="PRO_5040836261" evidence="1">
    <location>
        <begin position="18"/>
        <end position="128"/>
    </location>
</feature>
<dbReference type="AlphaFoldDB" id="A0A9W7SSD7"/>
<gene>
    <name evidence="2" type="ORF">Tdes44962_MAKER00378</name>
</gene>
<proteinExistence type="predicted"/>
<protein>
    <submittedName>
        <fullName evidence="2">Uncharacterized protein</fullName>
    </submittedName>
</protein>
<dbReference type="OrthoDB" id="10291416at2759"/>
<reference evidence="2 3" key="1">
    <citation type="journal article" date="2018" name="IMA Fungus">
        <title>IMA Genome-F 10: Nine draft genome sequences of Claviceps purpurea s.lat., including C. arundinis, C. humidiphila, and C. cf. spartinae, pseudomolecules for the pitch canker pathogen Fusarium circinatum, draft genome of Davidsoniella eucalypti, Grosmannia galeiformis, Quambalaria eucalypti, and Teratosphaeria destructans.</title>
        <authorList>
            <person name="Wingfield B.D."/>
            <person name="Liu M."/>
            <person name="Nguyen H.D."/>
            <person name="Lane F.A."/>
            <person name="Morgan S.W."/>
            <person name="De Vos L."/>
            <person name="Wilken P.M."/>
            <person name="Duong T.A."/>
            <person name="Aylward J."/>
            <person name="Coetzee M.P."/>
            <person name="Dadej K."/>
            <person name="De Beer Z.W."/>
            <person name="Findlay W."/>
            <person name="Havenga M."/>
            <person name="Kolarik M."/>
            <person name="Menzies J.G."/>
            <person name="Naidoo K."/>
            <person name="Pochopski O."/>
            <person name="Shoukouhi P."/>
            <person name="Santana Q.C."/>
            <person name="Seifert K.A."/>
            <person name="Soal N."/>
            <person name="Steenkamp E.T."/>
            <person name="Tatham C.T."/>
            <person name="van der Nest M.A."/>
            <person name="Wingfield M.J."/>
        </authorList>
    </citation>
    <scope>NUCLEOTIDE SEQUENCE [LARGE SCALE GENOMIC DNA]</scope>
    <source>
        <strain evidence="2">CMW44962</strain>
    </source>
</reference>
<sequence length="128" mass="13748">MKSSAILLTSIISIATAYPNSYEYQPLGTQSCKARDSVLNLAVYTIEIGEEFTTGKAKCHEAIANLNQAVKGQFKQKCSLGSGCCESKSGGAGMTVYKQLDAVRGHAKAINEAFHSAFPDIEFNCPDF</sequence>